<dbReference type="Gene3D" id="2.30.30.830">
    <property type="match status" value="1"/>
</dbReference>
<keyword evidence="1" id="KW-0732">Signal</keyword>
<feature type="chain" id="PRO_5018770922" evidence="1">
    <location>
        <begin position="27"/>
        <end position="139"/>
    </location>
</feature>
<reference evidence="2 3" key="1">
    <citation type="submission" date="2016-07" db="EMBL/GenBank/DDBJ databases">
        <title>Genome analysis of Burkholderia fungorum ES3-20.</title>
        <authorList>
            <person name="Xu D."/>
            <person name="Yao R."/>
            <person name="Zheng S."/>
        </authorList>
    </citation>
    <scope>NUCLEOTIDE SEQUENCE [LARGE SCALE GENOMIC DNA]</scope>
    <source>
        <strain evidence="2 3">ES3-20</strain>
    </source>
</reference>
<evidence type="ECO:0000313" key="2">
    <source>
        <dbReference type="EMBL" id="RKF46577.1"/>
    </source>
</evidence>
<protein>
    <submittedName>
        <fullName evidence="2">General secretion pathway protein GspC</fullName>
    </submittedName>
</protein>
<proteinExistence type="predicted"/>
<evidence type="ECO:0000313" key="3">
    <source>
        <dbReference type="Proteomes" id="UP000283709"/>
    </source>
</evidence>
<comment type="caution">
    <text evidence="2">The sequence shown here is derived from an EMBL/GenBank/DDBJ whole genome shotgun (WGS) entry which is preliminary data.</text>
</comment>
<gene>
    <name evidence="2" type="ORF">BCY88_02885</name>
</gene>
<dbReference type="AlphaFoldDB" id="A0A3R7E6R4"/>
<name>A0A3R7E6R4_9BURK</name>
<feature type="signal peptide" evidence="1">
    <location>
        <begin position="1"/>
        <end position="26"/>
    </location>
</feature>
<organism evidence="2 3">
    <name type="scientific">Paraburkholderia fungorum</name>
    <dbReference type="NCBI Taxonomy" id="134537"/>
    <lineage>
        <taxon>Bacteria</taxon>
        <taxon>Pseudomonadati</taxon>
        <taxon>Pseudomonadota</taxon>
        <taxon>Betaproteobacteria</taxon>
        <taxon>Burkholderiales</taxon>
        <taxon>Burkholderiaceae</taxon>
        <taxon>Paraburkholderia</taxon>
    </lineage>
</organism>
<dbReference type="EMBL" id="MCAS01000012">
    <property type="protein sequence ID" value="RKF46577.1"/>
    <property type="molecule type" value="Genomic_DNA"/>
</dbReference>
<dbReference type="RefSeq" id="WP_120344604.1">
    <property type="nucleotide sequence ID" value="NZ_MCAS01000012.1"/>
</dbReference>
<evidence type="ECO:0000256" key="1">
    <source>
        <dbReference type="SAM" id="SignalP"/>
    </source>
</evidence>
<dbReference type="OrthoDB" id="9007648at2"/>
<accession>A0A3R7E6R4</accession>
<sequence length="139" mass="14165">MRLPLRSTLLATVASAALLAAVSVWSAHVLLTPLPHANPQVPPNAAIDATGGAALFGAAPDQGRRDDVQLLGILAFDPQHAAAIVSVGGEAAHVVRVNGAIGTSATLAEVHGRSIVVEHNGVRREIALPAVESPSAFVR</sequence>
<dbReference type="Proteomes" id="UP000283709">
    <property type="component" value="Unassembled WGS sequence"/>
</dbReference>